<evidence type="ECO:0000256" key="1">
    <source>
        <dbReference type="ARBA" id="ARBA00023125"/>
    </source>
</evidence>
<dbReference type="Proteomes" id="UP001139648">
    <property type="component" value="Unassembled WGS sequence"/>
</dbReference>
<dbReference type="AlphaFoldDB" id="A0A9X2K8K4"/>
<keyword evidence="2" id="KW-0233">DNA recombination</keyword>
<sequence length="468" mass="52940">MDRRYFYGDNPDQALAKRDVFMESHKAGFTPPTGKGDTVAEHLIHWLYHVIRPKVRATTWHQSYKPKVLNHLVPRLGRPRLKDLAEEDVERFLTDMKADGYSPAQILACFRLLSQALKHAVRRKLIGRNVCDFVDPPAQSAEEPLPPERDEAAILLEALERRRNGVRWQTALAVGPRRGETLGLTWPLIDLTDLDAATIRIAWELVRLPWQHGCEDVAACTERHHVRACPPDCTKGTRKQGGRPHECRTKVCLPGCAGAHQGRCIKRFCPPDCDRHAKVCPDKWGGGLVMTEPKSKKSKRTAVIPRQLAERLLLHQMAQAAEREQPGWAGWGHESRSPANPDGCERRPRPREVVCPRCQKPIRKDALVFTQPNGLPINPSEDWREWQALLAELGLPHYRPHDARHFSVTLQLEEGVDPRVVSDNHGHSSVSFTQERYQHVTARQESEAARKVGGALWPSKPARGDSSR</sequence>
<dbReference type="GO" id="GO:0003677">
    <property type="term" value="F:DNA binding"/>
    <property type="evidence" value="ECO:0007669"/>
    <property type="project" value="UniProtKB-KW"/>
</dbReference>
<gene>
    <name evidence="5" type="ORF">HD597_011258</name>
</gene>
<dbReference type="SUPFAM" id="SSF56349">
    <property type="entry name" value="DNA breaking-rejoining enzymes"/>
    <property type="match status" value="2"/>
</dbReference>
<evidence type="ECO:0000259" key="4">
    <source>
        <dbReference type="PROSITE" id="PS51898"/>
    </source>
</evidence>
<feature type="domain" description="Tyr recombinase" evidence="4">
    <location>
        <begin position="142"/>
        <end position="450"/>
    </location>
</feature>
<evidence type="ECO:0000256" key="2">
    <source>
        <dbReference type="ARBA" id="ARBA00023172"/>
    </source>
</evidence>
<dbReference type="PANTHER" id="PTHR30349">
    <property type="entry name" value="PHAGE INTEGRASE-RELATED"/>
    <property type="match status" value="1"/>
</dbReference>
<dbReference type="Pfam" id="PF00589">
    <property type="entry name" value="Phage_integrase"/>
    <property type="match status" value="1"/>
</dbReference>
<evidence type="ECO:0000313" key="5">
    <source>
        <dbReference type="EMBL" id="MCP2364238.1"/>
    </source>
</evidence>
<feature type="compositionally biased region" description="Basic and acidic residues" evidence="3">
    <location>
        <begin position="441"/>
        <end position="450"/>
    </location>
</feature>
<accession>A0A9X2K8K4</accession>
<dbReference type="EMBL" id="JAMZEB010000002">
    <property type="protein sequence ID" value="MCP2364238.1"/>
    <property type="molecule type" value="Genomic_DNA"/>
</dbReference>
<evidence type="ECO:0000313" key="6">
    <source>
        <dbReference type="Proteomes" id="UP001139648"/>
    </source>
</evidence>
<dbReference type="InterPro" id="IPR013762">
    <property type="entry name" value="Integrase-like_cat_sf"/>
</dbReference>
<comment type="caution">
    <text evidence="5">The sequence shown here is derived from an EMBL/GenBank/DDBJ whole genome shotgun (WGS) entry which is preliminary data.</text>
</comment>
<feature type="region of interest" description="Disordered" evidence="3">
    <location>
        <begin position="325"/>
        <end position="348"/>
    </location>
</feature>
<dbReference type="InterPro" id="IPR011010">
    <property type="entry name" value="DNA_brk_join_enz"/>
</dbReference>
<protein>
    <submittedName>
        <fullName evidence="5">Integrase</fullName>
    </submittedName>
</protein>
<keyword evidence="1" id="KW-0238">DNA-binding</keyword>
<evidence type="ECO:0000256" key="3">
    <source>
        <dbReference type="SAM" id="MobiDB-lite"/>
    </source>
</evidence>
<dbReference type="InterPro" id="IPR002104">
    <property type="entry name" value="Integrase_catalytic"/>
</dbReference>
<dbReference type="GO" id="GO:0006310">
    <property type="term" value="P:DNA recombination"/>
    <property type="evidence" value="ECO:0007669"/>
    <property type="project" value="UniProtKB-KW"/>
</dbReference>
<dbReference type="InterPro" id="IPR010998">
    <property type="entry name" value="Integrase_recombinase_N"/>
</dbReference>
<feature type="region of interest" description="Disordered" evidence="3">
    <location>
        <begin position="441"/>
        <end position="468"/>
    </location>
</feature>
<proteinExistence type="predicted"/>
<reference evidence="5" key="1">
    <citation type="submission" date="2022-06" db="EMBL/GenBank/DDBJ databases">
        <title>Sequencing the genomes of 1000 actinobacteria strains.</title>
        <authorList>
            <person name="Klenk H.-P."/>
        </authorList>
    </citation>
    <scope>NUCLEOTIDE SEQUENCE</scope>
    <source>
        <strain evidence="5">DSM 46694</strain>
    </source>
</reference>
<dbReference type="PANTHER" id="PTHR30349:SF91">
    <property type="entry name" value="INTA PROTEIN"/>
    <property type="match status" value="1"/>
</dbReference>
<name>A0A9X2K8K4_9ACTN</name>
<dbReference type="GO" id="GO:0015074">
    <property type="term" value="P:DNA integration"/>
    <property type="evidence" value="ECO:0007669"/>
    <property type="project" value="InterPro"/>
</dbReference>
<dbReference type="Gene3D" id="1.10.150.130">
    <property type="match status" value="1"/>
</dbReference>
<organism evidence="5 6">
    <name type="scientific">Nonomuraea thailandensis</name>
    <dbReference type="NCBI Taxonomy" id="1188745"/>
    <lineage>
        <taxon>Bacteria</taxon>
        <taxon>Bacillati</taxon>
        <taxon>Actinomycetota</taxon>
        <taxon>Actinomycetes</taxon>
        <taxon>Streptosporangiales</taxon>
        <taxon>Streptosporangiaceae</taxon>
        <taxon>Nonomuraea</taxon>
    </lineage>
</organism>
<keyword evidence="6" id="KW-1185">Reference proteome</keyword>
<dbReference type="InterPro" id="IPR050090">
    <property type="entry name" value="Tyrosine_recombinase_XerCD"/>
</dbReference>
<dbReference type="PROSITE" id="PS51898">
    <property type="entry name" value="TYR_RECOMBINASE"/>
    <property type="match status" value="1"/>
</dbReference>
<dbReference type="Gene3D" id="1.10.443.10">
    <property type="entry name" value="Intergrase catalytic core"/>
    <property type="match status" value="1"/>
</dbReference>